<feature type="chain" id="PRO_5012283471" evidence="2">
    <location>
        <begin position="19"/>
        <end position="95"/>
    </location>
</feature>
<dbReference type="KEGG" id="mpsy:CEK71_21350"/>
<keyword evidence="4" id="KW-1185">Reference proteome</keyword>
<protein>
    <submittedName>
        <fullName evidence="3">Uncharacterized protein</fullName>
    </submittedName>
</protein>
<feature type="compositionally biased region" description="Low complexity" evidence="1">
    <location>
        <begin position="40"/>
        <end position="61"/>
    </location>
</feature>
<dbReference type="EMBL" id="CP022129">
    <property type="protein sequence ID" value="ASF48401.1"/>
    <property type="molecule type" value="Genomic_DNA"/>
</dbReference>
<evidence type="ECO:0000256" key="1">
    <source>
        <dbReference type="SAM" id="MobiDB-lite"/>
    </source>
</evidence>
<sequence>MYKLIAAMLLILSFPALSDEDDDNGNNVQNGAYGQTYPAQGNPYGNGSNPGNGQQVPPGYGSNYPAYQTPPPANRQPLWQTGSPKGAGKPSAPPG</sequence>
<feature type="compositionally biased region" description="Polar residues" evidence="1">
    <location>
        <begin position="25"/>
        <end position="39"/>
    </location>
</feature>
<evidence type="ECO:0000313" key="3">
    <source>
        <dbReference type="EMBL" id="ASF48401.1"/>
    </source>
</evidence>
<feature type="region of interest" description="Disordered" evidence="1">
    <location>
        <begin position="17"/>
        <end position="95"/>
    </location>
</feature>
<name>A0A1Z4C4D0_9GAMM</name>
<evidence type="ECO:0000256" key="2">
    <source>
        <dbReference type="SAM" id="SignalP"/>
    </source>
</evidence>
<gene>
    <name evidence="3" type="ORF">CEK71_21350</name>
</gene>
<dbReference type="Proteomes" id="UP000197019">
    <property type="component" value="Chromosome"/>
</dbReference>
<reference evidence="3 4" key="1">
    <citation type="submission" date="2017-06" db="EMBL/GenBank/DDBJ databases">
        <title>Genome Sequencing of the methanotroph Methylovulum psychrotolerants str. HV10-M2 isolated from a high-altitude environment.</title>
        <authorList>
            <person name="Mateos-Rivera A."/>
        </authorList>
    </citation>
    <scope>NUCLEOTIDE SEQUENCE [LARGE SCALE GENOMIC DNA]</scope>
    <source>
        <strain evidence="3 4">HV10_M2</strain>
    </source>
</reference>
<keyword evidence="2" id="KW-0732">Signal</keyword>
<proteinExistence type="predicted"/>
<feature type="signal peptide" evidence="2">
    <location>
        <begin position="1"/>
        <end position="18"/>
    </location>
</feature>
<dbReference type="RefSeq" id="WP_088621270.1">
    <property type="nucleotide sequence ID" value="NZ_CP022129.1"/>
</dbReference>
<organism evidence="3 4">
    <name type="scientific">Methylovulum psychrotolerans</name>
    <dbReference type="NCBI Taxonomy" id="1704499"/>
    <lineage>
        <taxon>Bacteria</taxon>
        <taxon>Pseudomonadati</taxon>
        <taxon>Pseudomonadota</taxon>
        <taxon>Gammaproteobacteria</taxon>
        <taxon>Methylococcales</taxon>
        <taxon>Methylococcaceae</taxon>
        <taxon>Methylovulum</taxon>
    </lineage>
</organism>
<dbReference type="AlphaFoldDB" id="A0A1Z4C4D0"/>
<evidence type="ECO:0000313" key="4">
    <source>
        <dbReference type="Proteomes" id="UP000197019"/>
    </source>
</evidence>
<accession>A0A1Z4C4D0</accession>
<feature type="compositionally biased region" description="Low complexity" evidence="1">
    <location>
        <begin position="82"/>
        <end position="95"/>
    </location>
</feature>